<gene>
    <name evidence="1" type="ORF">I7412_30030</name>
</gene>
<keyword evidence="1" id="KW-0675">Receptor</keyword>
<comment type="caution">
    <text evidence="1">The sequence shown here is derived from an EMBL/GenBank/DDBJ whole genome shotgun (WGS) entry which is preliminary data.</text>
</comment>
<evidence type="ECO:0000313" key="2">
    <source>
        <dbReference type="Proteomes" id="UP000604475"/>
    </source>
</evidence>
<reference evidence="1" key="1">
    <citation type="submission" date="2020-12" db="EMBL/GenBank/DDBJ databases">
        <title>Genomic characterization of non-nitrogen-fixing Frankia strains.</title>
        <authorList>
            <person name="Carlos-Shanley C."/>
            <person name="Guerra T."/>
            <person name="Hahn D."/>
        </authorList>
    </citation>
    <scope>NUCLEOTIDE SEQUENCE</scope>
    <source>
        <strain evidence="1">CN6</strain>
    </source>
</reference>
<sequence length="607" mass="67461">MASARIFLSHSPYDDLPDGSLVARFRKDLRDQLELLGIDALYPPLDVARGDDEPSDLGRGLGSCQVFLPLYSSAYFSSPRCARQLGFFRWRIGTTVNTRGVVQEICWAPQRYIQLPYRTDGFQLFEPNYDISSERFLEQREYTQNGLFGLLRNDDDVLYRKVVRALADRIAKQYEDRIERFAGIEDPGRNNRQAKKAFEPIDPPRPRILVNHWSPEPGNGNLHCRATYVRKFREHLRVHLSVVGFPRGTVDLLDTADMAASLDDGGKDWRGPAAELLGACDVYMPLFSYNYFTSRDASKAWEFIRSGEGRVVVPVIWSPGRVLELMPEEVDYEYQPAARDEEKDYLDSGMFLLQANGGSAYPRALATIADDIASWIWKNRTRLRGLRPPAASALPAWPDCAEFFTPLPDSDGREQSMAGPDIRLALLAAARGALGANSFGTRHAGAAHRYYGDENLDWAPYADTQDDGLTTLPLVDVASYMVLEICKLPDVPVVDIAGPETAGGDATPSVVLVDAFLLGSATKMTALDNFMADRDYPVFVPENEADEDMPAITGNGAFKSAKQRHRMTPGKSNGEFHDWLETVLLLARANAGLGIIPSISPRGGGRR</sequence>
<keyword evidence="2" id="KW-1185">Reference proteome</keyword>
<dbReference type="Proteomes" id="UP000604475">
    <property type="component" value="Unassembled WGS sequence"/>
</dbReference>
<evidence type="ECO:0000313" key="1">
    <source>
        <dbReference type="EMBL" id="MBL7631326.1"/>
    </source>
</evidence>
<proteinExistence type="predicted"/>
<dbReference type="AlphaFoldDB" id="A0A937RFN9"/>
<accession>A0A937RFN9</accession>
<dbReference type="InterPro" id="IPR035897">
    <property type="entry name" value="Toll_tir_struct_dom_sf"/>
</dbReference>
<dbReference type="SUPFAM" id="SSF52200">
    <property type="entry name" value="Toll/Interleukin receptor TIR domain"/>
    <property type="match status" value="1"/>
</dbReference>
<dbReference type="Gene3D" id="3.40.50.10140">
    <property type="entry name" value="Toll/interleukin-1 receptor homology (TIR) domain"/>
    <property type="match status" value="1"/>
</dbReference>
<dbReference type="EMBL" id="JAEACQ010000267">
    <property type="protein sequence ID" value="MBL7631326.1"/>
    <property type="molecule type" value="Genomic_DNA"/>
</dbReference>
<organism evidence="1 2">
    <name type="scientific">Frankia nepalensis</name>
    <dbReference type="NCBI Taxonomy" id="1836974"/>
    <lineage>
        <taxon>Bacteria</taxon>
        <taxon>Bacillati</taxon>
        <taxon>Actinomycetota</taxon>
        <taxon>Actinomycetes</taxon>
        <taxon>Frankiales</taxon>
        <taxon>Frankiaceae</taxon>
        <taxon>Frankia</taxon>
    </lineage>
</organism>
<protein>
    <submittedName>
        <fullName evidence="1">Toll/interleukin-1 receptor domain-containing protein</fullName>
    </submittedName>
</protein>
<name>A0A937RFN9_9ACTN</name>
<dbReference type="RefSeq" id="WP_203004337.1">
    <property type="nucleotide sequence ID" value="NZ_JADWYU010000249.1"/>
</dbReference>